<dbReference type="PANTHER" id="PTHR48208">
    <property type="entry name" value="CENTROMERE PROTEIN I"/>
    <property type="match status" value="1"/>
</dbReference>
<dbReference type="EMBL" id="JAGPNK010000007">
    <property type="protein sequence ID" value="KAH7318624.1"/>
    <property type="molecule type" value="Genomic_DNA"/>
</dbReference>
<evidence type="ECO:0000256" key="6">
    <source>
        <dbReference type="ARBA" id="ARBA00023328"/>
    </source>
</evidence>
<dbReference type="GO" id="GO:0000070">
    <property type="term" value="P:mitotic sister chromatid segregation"/>
    <property type="evidence" value="ECO:0007669"/>
    <property type="project" value="TreeGrafter"/>
</dbReference>
<dbReference type="GO" id="GO:0005634">
    <property type="term" value="C:nucleus"/>
    <property type="evidence" value="ECO:0007669"/>
    <property type="project" value="UniProtKB-SubCell"/>
</dbReference>
<keyword evidence="8" id="KW-1185">Reference proteome</keyword>
<dbReference type="OrthoDB" id="6347512at2759"/>
<comment type="caution">
    <text evidence="7">The sequence shown here is derived from an EMBL/GenBank/DDBJ whole genome shotgun (WGS) entry which is preliminary data.</text>
</comment>
<evidence type="ECO:0000313" key="7">
    <source>
        <dbReference type="EMBL" id="KAH7318624.1"/>
    </source>
</evidence>
<keyword evidence="6" id="KW-0137">Centromere</keyword>
<dbReference type="CDD" id="cd22647">
    <property type="entry name" value="CTF3_NTD_HEAT"/>
    <property type="match status" value="1"/>
</dbReference>
<reference evidence="7" key="1">
    <citation type="journal article" date="2021" name="Nat. Commun.">
        <title>Genetic determinants of endophytism in the Arabidopsis root mycobiome.</title>
        <authorList>
            <person name="Mesny F."/>
            <person name="Miyauchi S."/>
            <person name="Thiergart T."/>
            <person name="Pickel B."/>
            <person name="Atanasova L."/>
            <person name="Karlsson M."/>
            <person name="Huettel B."/>
            <person name="Barry K.W."/>
            <person name="Haridas S."/>
            <person name="Chen C."/>
            <person name="Bauer D."/>
            <person name="Andreopoulos W."/>
            <person name="Pangilinan J."/>
            <person name="LaButti K."/>
            <person name="Riley R."/>
            <person name="Lipzen A."/>
            <person name="Clum A."/>
            <person name="Drula E."/>
            <person name="Henrissat B."/>
            <person name="Kohler A."/>
            <person name="Grigoriev I.V."/>
            <person name="Martin F.M."/>
            <person name="Hacquard S."/>
        </authorList>
    </citation>
    <scope>NUCLEOTIDE SEQUENCE</scope>
    <source>
        <strain evidence="7">MPI-CAGE-CH-0235</strain>
    </source>
</reference>
<organism evidence="7 8">
    <name type="scientific">Stachybotrys elegans</name>
    <dbReference type="NCBI Taxonomy" id="80388"/>
    <lineage>
        <taxon>Eukaryota</taxon>
        <taxon>Fungi</taxon>
        <taxon>Dikarya</taxon>
        <taxon>Ascomycota</taxon>
        <taxon>Pezizomycotina</taxon>
        <taxon>Sordariomycetes</taxon>
        <taxon>Hypocreomycetidae</taxon>
        <taxon>Hypocreales</taxon>
        <taxon>Stachybotryaceae</taxon>
        <taxon>Stachybotrys</taxon>
    </lineage>
</organism>
<gene>
    <name evidence="7" type="ORF">B0I35DRAFT_432540</name>
</gene>
<evidence type="ECO:0000256" key="5">
    <source>
        <dbReference type="ARBA" id="ARBA00023242"/>
    </source>
</evidence>
<keyword evidence="5" id="KW-0539">Nucleus</keyword>
<dbReference type="AlphaFoldDB" id="A0A8K0WQY4"/>
<evidence type="ECO:0000256" key="3">
    <source>
        <dbReference type="ARBA" id="ARBA00005470"/>
    </source>
</evidence>
<dbReference type="InterPro" id="IPR012485">
    <property type="entry name" value="CENP-I"/>
</dbReference>
<dbReference type="GO" id="GO:0000939">
    <property type="term" value="C:inner kinetochore"/>
    <property type="evidence" value="ECO:0007669"/>
    <property type="project" value="TreeGrafter"/>
</dbReference>
<dbReference type="GO" id="GO:0034080">
    <property type="term" value="P:CENP-A containing chromatin assembly"/>
    <property type="evidence" value="ECO:0007669"/>
    <property type="project" value="TreeGrafter"/>
</dbReference>
<comment type="similarity">
    <text evidence="3">Belongs to the CENP-I/CTF3 family.</text>
</comment>
<dbReference type="PANTHER" id="PTHR48208:SF2">
    <property type="entry name" value="CENTROMERE PROTEIN I"/>
    <property type="match status" value="1"/>
</dbReference>
<keyword evidence="4" id="KW-0158">Chromosome</keyword>
<accession>A0A8K0WQY4</accession>
<sequence length="723" mass="81100">MSDSDHDEISQLIRDVVGASKLPPKSRSVDIKPVVANLTSLVYDNGLLPDDLAQLVHLVATPSHLDQASLSAIVRNLYPADRISAEVITRIVGAFGHGKLKPSLNIQAALLKWLVMVYHALETPIILSQAYSVLFNLLDTAAIRPQLTHLLALITRRKHVRPFRIQALLNLSRTSGNDPCLVGLLRVYKDYYPEIIVGDAVRGRASAFKHPDIQWRTRLDDIQQEHIRRTQDKLSAPRDGFRVNRPVNRAARSKLIPVVHTSHATERSTTLEEIESATSFAQKLHDIELPNQLVAVLADPLLQKLLLLRPSAESHQRIANWLNAVLQDVIDGHTDQDTLWDVLEIVRDFVVQTKTFPPLILNFFARFFGLWDGNGRRHVIFEILSHAPLHEFHELYKHIFQPLETAILDDTPQSQLAILSLYTNLLHSWTASLRTSEPVPLHASDTVAELTRHVNVLSVTLLQTCPGLQTDNAILEFYEQSSQIITDDVLMPIIRIELPSAILIYTFLFSNSLATVSRMCNILACFKKGFELAMMTKTRRGSYGVDALSYDKDYVTLYNGFLMDICNCFWRFRALSNSDIETQGCMVPRPTVAALTSYVSSVEKTFSLATIFSLSHSPILCLQSIRSLRQAEEAEIEMDQLIRTRHAGPVTQTSLARLSSSGGIRLSWQDYRIGVLEHLEMEGFVGITELLMNTMIVLKSSQGSRRSSQGVSSQRGSSQGLFV</sequence>
<evidence type="ECO:0000256" key="4">
    <source>
        <dbReference type="ARBA" id="ARBA00022454"/>
    </source>
</evidence>
<proteinExistence type="inferred from homology"/>
<evidence type="ECO:0000256" key="1">
    <source>
        <dbReference type="ARBA" id="ARBA00004123"/>
    </source>
</evidence>
<evidence type="ECO:0000313" key="8">
    <source>
        <dbReference type="Proteomes" id="UP000813444"/>
    </source>
</evidence>
<name>A0A8K0WQY4_9HYPO</name>
<dbReference type="Proteomes" id="UP000813444">
    <property type="component" value="Unassembled WGS sequence"/>
</dbReference>
<comment type="subcellular location">
    <subcellularLocation>
        <location evidence="2">Chromosome</location>
        <location evidence="2">Centromere</location>
    </subcellularLocation>
    <subcellularLocation>
        <location evidence="1">Nucleus</location>
    </subcellularLocation>
</comment>
<protein>
    <submittedName>
        <fullName evidence="7">Mis6-domain-containing protein</fullName>
    </submittedName>
</protein>
<dbReference type="Pfam" id="PF07778">
    <property type="entry name" value="CENP-I"/>
    <property type="match status" value="1"/>
</dbReference>
<evidence type="ECO:0000256" key="2">
    <source>
        <dbReference type="ARBA" id="ARBA00004584"/>
    </source>
</evidence>